<dbReference type="AlphaFoldDB" id="A0A6I4M2B3"/>
<keyword evidence="4" id="KW-0233">DNA recombination</keyword>
<evidence type="ECO:0000256" key="4">
    <source>
        <dbReference type="ARBA" id="ARBA00023172"/>
    </source>
</evidence>
<comment type="similarity">
    <text evidence="1">Belongs to the 'phage' integrase family.</text>
</comment>
<dbReference type="InterPro" id="IPR011010">
    <property type="entry name" value="DNA_brk_join_enz"/>
</dbReference>
<gene>
    <name evidence="6" type="ORF">EUU23_12290</name>
</gene>
<reference evidence="6 7" key="1">
    <citation type="submission" date="2019-01" db="EMBL/GenBank/DDBJ databases">
        <title>Sphingorhabdus lacus sp.nov., isolated from an oligotrophic freshwater lake.</title>
        <authorList>
            <person name="Park M."/>
        </authorList>
    </citation>
    <scope>NUCLEOTIDE SEQUENCE [LARGE SCALE GENOMIC DNA]</scope>
    <source>
        <strain evidence="6 7">IMCC26285</strain>
    </source>
</reference>
<dbReference type="GO" id="GO:0003677">
    <property type="term" value="F:DNA binding"/>
    <property type="evidence" value="ECO:0007669"/>
    <property type="project" value="UniProtKB-KW"/>
</dbReference>
<sequence>MAKKSATYIVPRGNMFQYRRRVPQAVIDQAEAWQRYFGGKRFYRVSLKTGDYACALEQGAETQRLFEEMVSLATRHQPLVQIRVAQAPTATDLGAVAQEIRDSIVKSWRNSIKSAGVNAVAAAALHIKIENEIEEYRPVDPGAGPSEHEIEYARQYNREWGFNVDEGSDDFGELILAVRDGRTQGRRDANDLIGGKSLPDAVSSTLISSFGRKAASSAPQYKFSEVVSEQRRVSNFSKKTLQKADRAQRLFIQLIGDKPVDLIIAEDIHRFIDALAMQEVGKTGKRVTRATVQSYVTQISSPLLYAVQRRWLVHNPAAGHNIKHFVAPSDPVATPPKKPFTAAELNKVFSYFWFTGCKSASQSHAPGSELLNDMRYWAPVLALYTGARAAELGGLKLNEIILGAAPHFLIQPNEFRRTKSGKSRIVPMLDALIELGFLTYLDRIKASGSDRLFPDWKCPAERGGTTEEEQTRWSNSKWIRSFNRTVIPQVVPPQNAQAQRSAVTFHSFRGSFKSLLIRSGTEKMANAIIGHTETALDKAYLISVTPEDLHREFRNASYEGLVLSTRNA</sequence>
<evidence type="ECO:0000256" key="1">
    <source>
        <dbReference type="ARBA" id="ARBA00008857"/>
    </source>
</evidence>
<accession>A0A6I4M2B3</accession>
<proteinExistence type="inferred from homology"/>
<dbReference type="EMBL" id="SDWJ01000002">
    <property type="protein sequence ID" value="MVZ98473.1"/>
    <property type="molecule type" value="Genomic_DNA"/>
</dbReference>
<dbReference type="Proteomes" id="UP000471147">
    <property type="component" value="Unassembled WGS sequence"/>
</dbReference>
<dbReference type="Pfam" id="PF00589">
    <property type="entry name" value="Phage_integrase"/>
    <property type="match status" value="1"/>
</dbReference>
<dbReference type="OrthoDB" id="9784724at2"/>
<keyword evidence="7" id="KW-1185">Reference proteome</keyword>
<evidence type="ECO:0000313" key="6">
    <source>
        <dbReference type="EMBL" id="MVZ98473.1"/>
    </source>
</evidence>
<dbReference type="InterPro" id="IPR010998">
    <property type="entry name" value="Integrase_recombinase_N"/>
</dbReference>
<name>A0A6I4M2B3_9SPHN</name>
<dbReference type="InterPro" id="IPR002104">
    <property type="entry name" value="Integrase_catalytic"/>
</dbReference>
<dbReference type="RefSeq" id="WP_160354375.1">
    <property type="nucleotide sequence ID" value="NZ_SDWJ01000002.1"/>
</dbReference>
<dbReference type="Gene3D" id="1.10.150.130">
    <property type="match status" value="1"/>
</dbReference>
<dbReference type="SUPFAM" id="SSF56349">
    <property type="entry name" value="DNA breaking-rejoining enzymes"/>
    <property type="match status" value="1"/>
</dbReference>
<keyword evidence="2" id="KW-0229">DNA integration</keyword>
<protein>
    <recommendedName>
        <fullName evidence="5">Tyr recombinase domain-containing protein</fullName>
    </recommendedName>
</protein>
<evidence type="ECO:0000256" key="2">
    <source>
        <dbReference type="ARBA" id="ARBA00022908"/>
    </source>
</evidence>
<dbReference type="GO" id="GO:0015074">
    <property type="term" value="P:DNA integration"/>
    <property type="evidence" value="ECO:0007669"/>
    <property type="project" value="UniProtKB-KW"/>
</dbReference>
<dbReference type="PANTHER" id="PTHR30349">
    <property type="entry name" value="PHAGE INTEGRASE-RELATED"/>
    <property type="match status" value="1"/>
</dbReference>
<keyword evidence="3" id="KW-0238">DNA-binding</keyword>
<dbReference type="InterPro" id="IPR013762">
    <property type="entry name" value="Integrase-like_cat_sf"/>
</dbReference>
<evidence type="ECO:0000259" key="5">
    <source>
        <dbReference type="Pfam" id="PF00589"/>
    </source>
</evidence>
<evidence type="ECO:0000256" key="3">
    <source>
        <dbReference type="ARBA" id="ARBA00023125"/>
    </source>
</evidence>
<organism evidence="6 7">
    <name type="scientific">Sphingorhabdus profundilacus</name>
    <dbReference type="NCBI Taxonomy" id="2509718"/>
    <lineage>
        <taxon>Bacteria</taxon>
        <taxon>Pseudomonadati</taxon>
        <taxon>Pseudomonadota</taxon>
        <taxon>Alphaproteobacteria</taxon>
        <taxon>Sphingomonadales</taxon>
        <taxon>Sphingomonadaceae</taxon>
        <taxon>Sphingorhabdus</taxon>
    </lineage>
</organism>
<dbReference type="InterPro" id="IPR050090">
    <property type="entry name" value="Tyrosine_recombinase_XerCD"/>
</dbReference>
<comment type="caution">
    <text evidence="6">The sequence shown here is derived from an EMBL/GenBank/DDBJ whole genome shotgun (WGS) entry which is preliminary data.</text>
</comment>
<dbReference type="PANTHER" id="PTHR30349:SF41">
    <property type="entry name" value="INTEGRASE_RECOMBINASE PROTEIN MJ0367-RELATED"/>
    <property type="match status" value="1"/>
</dbReference>
<dbReference type="Gene3D" id="1.10.443.10">
    <property type="entry name" value="Intergrase catalytic core"/>
    <property type="match status" value="1"/>
</dbReference>
<evidence type="ECO:0000313" key="7">
    <source>
        <dbReference type="Proteomes" id="UP000471147"/>
    </source>
</evidence>
<dbReference type="GO" id="GO:0006310">
    <property type="term" value="P:DNA recombination"/>
    <property type="evidence" value="ECO:0007669"/>
    <property type="project" value="UniProtKB-KW"/>
</dbReference>
<feature type="domain" description="Tyr recombinase" evidence="5">
    <location>
        <begin position="381"/>
        <end position="540"/>
    </location>
</feature>